<proteinExistence type="predicted"/>
<evidence type="ECO:0000313" key="2">
    <source>
        <dbReference type="Proteomes" id="UP000541352"/>
    </source>
</evidence>
<gene>
    <name evidence="1" type="ORF">FHS57_000724</name>
</gene>
<dbReference type="AlphaFoldDB" id="A0A7W5ZIV6"/>
<dbReference type="EMBL" id="JACIBY010000001">
    <property type="protein sequence ID" value="MBB3836742.1"/>
    <property type="molecule type" value="Genomic_DNA"/>
</dbReference>
<reference evidence="1 2" key="1">
    <citation type="submission" date="2020-08" db="EMBL/GenBank/DDBJ databases">
        <title>Genomic Encyclopedia of Type Strains, Phase IV (KMG-IV): sequencing the most valuable type-strain genomes for metagenomic binning, comparative biology and taxonomic classification.</title>
        <authorList>
            <person name="Goeker M."/>
        </authorList>
    </citation>
    <scope>NUCLEOTIDE SEQUENCE [LARGE SCALE GENOMIC DNA]</scope>
    <source>
        <strain evidence="1 2">DSM 17976</strain>
    </source>
</reference>
<evidence type="ECO:0000313" key="1">
    <source>
        <dbReference type="EMBL" id="MBB3836742.1"/>
    </source>
</evidence>
<dbReference type="RefSeq" id="WP_164489822.1">
    <property type="nucleotide sequence ID" value="NZ_JACIBY010000001.1"/>
</dbReference>
<comment type="caution">
    <text evidence="1">The sequence shown here is derived from an EMBL/GenBank/DDBJ whole genome shotgun (WGS) entry which is preliminary data.</text>
</comment>
<dbReference type="Proteomes" id="UP000541352">
    <property type="component" value="Unassembled WGS sequence"/>
</dbReference>
<accession>A0A7W5ZIV6</accession>
<protein>
    <submittedName>
        <fullName evidence="1">Uncharacterized protein</fullName>
    </submittedName>
</protein>
<sequence>MPIRKQLTQKWSKGRWTLWYQSTGAGRGWMSRESSAALHSDWSFTCVL</sequence>
<organism evidence="1 2">
    <name type="scientific">Runella defluvii</name>
    <dbReference type="NCBI Taxonomy" id="370973"/>
    <lineage>
        <taxon>Bacteria</taxon>
        <taxon>Pseudomonadati</taxon>
        <taxon>Bacteroidota</taxon>
        <taxon>Cytophagia</taxon>
        <taxon>Cytophagales</taxon>
        <taxon>Spirosomataceae</taxon>
        <taxon>Runella</taxon>
    </lineage>
</organism>
<keyword evidence="2" id="KW-1185">Reference proteome</keyword>
<name>A0A7W5ZIV6_9BACT</name>